<protein>
    <recommendedName>
        <fullName evidence="4">DUF1648 domain-containing protein</fullName>
    </recommendedName>
</protein>
<dbReference type="AlphaFoldDB" id="A0A845QZT3"/>
<organism evidence="2 3">
    <name type="scientific">Senegalia massiliensis</name>
    <dbReference type="NCBI Taxonomy" id="1720316"/>
    <lineage>
        <taxon>Bacteria</taxon>
        <taxon>Bacillati</taxon>
        <taxon>Bacillota</taxon>
        <taxon>Clostridia</taxon>
        <taxon>Eubacteriales</taxon>
        <taxon>Clostridiaceae</taxon>
        <taxon>Senegalia</taxon>
    </lineage>
</organism>
<evidence type="ECO:0000313" key="2">
    <source>
        <dbReference type="EMBL" id="NBI06692.1"/>
    </source>
</evidence>
<keyword evidence="1" id="KW-0472">Membrane</keyword>
<sequence>MSKKKKIIIGSIVCLLPILLGSILWDLLPDNLVRYIGPGYYRFSSKGIVIFLDPFIFLLLHFIIVFKPDWLNTPKNEKRYWYMPIFSSAFFLISFTLSFVTN</sequence>
<dbReference type="OrthoDB" id="9976794at2"/>
<feature type="transmembrane region" description="Helical" evidence="1">
    <location>
        <begin position="7"/>
        <end position="28"/>
    </location>
</feature>
<gene>
    <name evidence="2" type="ORF">D3Z33_07435</name>
</gene>
<keyword evidence="1" id="KW-1133">Transmembrane helix</keyword>
<feature type="transmembrane region" description="Helical" evidence="1">
    <location>
        <begin position="48"/>
        <end position="68"/>
    </location>
</feature>
<name>A0A845QZT3_9CLOT</name>
<accession>A0A845QZT3</accession>
<evidence type="ECO:0000256" key="1">
    <source>
        <dbReference type="SAM" id="Phobius"/>
    </source>
</evidence>
<proteinExistence type="predicted"/>
<dbReference type="Proteomes" id="UP000467132">
    <property type="component" value="Unassembled WGS sequence"/>
</dbReference>
<dbReference type="EMBL" id="QXXA01000007">
    <property type="protein sequence ID" value="NBI06692.1"/>
    <property type="molecule type" value="Genomic_DNA"/>
</dbReference>
<keyword evidence="3" id="KW-1185">Reference proteome</keyword>
<comment type="caution">
    <text evidence="2">The sequence shown here is derived from an EMBL/GenBank/DDBJ whole genome shotgun (WGS) entry which is preliminary data.</text>
</comment>
<evidence type="ECO:0008006" key="4">
    <source>
        <dbReference type="Google" id="ProtNLM"/>
    </source>
</evidence>
<reference evidence="2 3" key="1">
    <citation type="submission" date="2018-08" db="EMBL/GenBank/DDBJ databases">
        <title>Murine metabolic-syndrome-specific gut microbial biobank.</title>
        <authorList>
            <person name="Liu C."/>
        </authorList>
    </citation>
    <scope>NUCLEOTIDE SEQUENCE [LARGE SCALE GENOMIC DNA]</scope>
    <source>
        <strain evidence="2 3">583</strain>
    </source>
</reference>
<feature type="transmembrane region" description="Helical" evidence="1">
    <location>
        <begin position="80"/>
        <end position="100"/>
    </location>
</feature>
<evidence type="ECO:0000313" key="3">
    <source>
        <dbReference type="Proteomes" id="UP000467132"/>
    </source>
</evidence>
<keyword evidence="1" id="KW-0812">Transmembrane</keyword>
<dbReference type="RefSeq" id="WP_160197175.1">
    <property type="nucleotide sequence ID" value="NZ_QXXA01000007.1"/>
</dbReference>